<name>A0A8J2ZZA0_9BACL</name>
<organism evidence="3 4">
    <name type="scientific">Pullulanibacillus pueri</name>
    <dbReference type="NCBI Taxonomy" id="1437324"/>
    <lineage>
        <taxon>Bacteria</taxon>
        <taxon>Bacillati</taxon>
        <taxon>Bacillota</taxon>
        <taxon>Bacilli</taxon>
        <taxon>Bacillales</taxon>
        <taxon>Sporolactobacillaceae</taxon>
        <taxon>Pullulanibacillus</taxon>
    </lineage>
</organism>
<dbReference type="RefSeq" id="WP_188499124.1">
    <property type="nucleotide sequence ID" value="NZ_BMFV01000047.1"/>
</dbReference>
<proteinExistence type="predicted"/>
<evidence type="ECO:0008006" key="5">
    <source>
        <dbReference type="Google" id="ProtNLM"/>
    </source>
</evidence>
<reference evidence="3" key="2">
    <citation type="submission" date="2020-09" db="EMBL/GenBank/DDBJ databases">
        <authorList>
            <person name="Sun Q."/>
            <person name="Zhou Y."/>
        </authorList>
    </citation>
    <scope>NUCLEOTIDE SEQUENCE</scope>
    <source>
        <strain evidence="3">CGMCC 1.12777</strain>
    </source>
</reference>
<dbReference type="Proteomes" id="UP000656813">
    <property type="component" value="Unassembled WGS sequence"/>
</dbReference>
<feature type="transmembrane region" description="Helical" evidence="2">
    <location>
        <begin position="14"/>
        <end position="33"/>
    </location>
</feature>
<evidence type="ECO:0000256" key="1">
    <source>
        <dbReference type="SAM" id="MobiDB-lite"/>
    </source>
</evidence>
<dbReference type="InterPro" id="IPR052928">
    <property type="entry name" value="Desiccation-related_membrane"/>
</dbReference>
<evidence type="ECO:0000256" key="2">
    <source>
        <dbReference type="SAM" id="Phobius"/>
    </source>
</evidence>
<comment type="caution">
    <text evidence="3">The sequence shown here is derived from an EMBL/GenBank/DDBJ whole genome shotgun (WGS) entry which is preliminary data.</text>
</comment>
<accession>A0A8J2ZZA0</accession>
<feature type="compositionally biased region" description="Polar residues" evidence="1">
    <location>
        <begin position="96"/>
        <end position="109"/>
    </location>
</feature>
<keyword evidence="2" id="KW-1133">Transmembrane helix</keyword>
<evidence type="ECO:0000313" key="4">
    <source>
        <dbReference type="Proteomes" id="UP000656813"/>
    </source>
</evidence>
<reference evidence="3" key="1">
    <citation type="journal article" date="2014" name="Int. J. Syst. Evol. Microbiol.">
        <title>Complete genome sequence of Corynebacterium casei LMG S-19264T (=DSM 44701T), isolated from a smear-ripened cheese.</title>
        <authorList>
            <consortium name="US DOE Joint Genome Institute (JGI-PGF)"/>
            <person name="Walter F."/>
            <person name="Albersmeier A."/>
            <person name="Kalinowski J."/>
            <person name="Ruckert C."/>
        </authorList>
    </citation>
    <scope>NUCLEOTIDE SEQUENCE</scope>
    <source>
        <strain evidence="3">CGMCC 1.12777</strain>
    </source>
</reference>
<sequence>MSNDNNGNINAKDFFLGAIIGGVVGSVTALLLAPKSGKELRDDISMQSQTVKRKGGDLAIIAKEKSSQLAKAVSEQSSNVANKVKDFPDTIKLKTKTSGDSGHSNTITLDKTESTDNEEDQ</sequence>
<keyword evidence="2" id="KW-0812">Transmembrane</keyword>
<dbReference type="Pfam" id="PF12732">
    <property type="entry name" value="YtxH"/>
    <property type="match status" value="1"/>
</dbReference>
<dbReference type="EMBL" id="BMFV01000047">
    <property type="protein sequence ID" value="GGH88117.1"/>
    <property type="molecule type" value="Genomic_DNA"/>
</dbReference>
<keyword evidence="2" id="KW-0472">Membrane</keyword>
<dbReference type="PANTHER" id="PTHR35792">
    <property type="entry name" value="GENERAL STRESS PROTEIN"/>
    <property type="match status" value="1"/>
</dbReference>
<protein>
    <recommendedName>
        <fullName evidence="5">YtxH domain-containing protein</fullName>
    </recommendedName>
</protein>
<evidence type="ECO:0000313" key="3">
    <source>
        <dbReference type="EMBL" id="GGH88117.1"/>
    </source>
</evidence>
<dbReference type="InterPro" id="IPR024623">
    <property type="entry name" value="YtxH"/>
</dbReference>
<keyword evidence="4" id="KW-1185">Reference proteome</keyword>
<dbReference type="PANTHER" id="PTHR35792:SF1">
    <property type="entry name" value="SLL0268 PROTEIN"/>
    <property type="match status" value="1"/>
</dbReference>
<feature type="region of interest" description="Disordered" evidence="1">
    <location>
        <begin position="93"/>
        <end position="121"/>
    </location>
</feature>
<dbReference type="AlphaFoldDB" id="A0A8J2ZZA0"/>
<gene>
    <name evidence="3" type="primary">ytxH</name>
    <name evidence="3" type="ORF">GCM10007096_39720</name>
</gene>